<dbReference type="EMBL" id="LXQD01000060">
    <property type="protein sequence ID" value="RCJ40098.1"/>
    <property type="molecule type" value="Genomic_DNA"/>
</dbReference>
<dbReference type="AlphaFoldDB" id="A0A367RU67"/>
<dbReference type="Proteomes" id="UP000252107">
    <property type="component" value="Unassembled WGS sequence"/>
</dbReference>
<keyword evidence="3" id="KW-1185">Reference proteome</keyword>
<evidence type="ECO:0000256" key="1">
    <source>
        <dbReference type="SAM" id="MobiDB-lite"/>
    </source>
</evidence>
<accession>A0A367RU67</accession>
<organism evidence="2 3">
    <name type="scientific">Nostoc minutum NIES-26</name>
    <dbReference type="NCBI Taxonomy" id="1844469"/>
    <lineage>
        <taxon>Bacteria</taxon>
        <taxon>Bacillati</taxon>
        <taxon>Cyanobacteriota</taxon>
        <taxon>Cyanophyceae</taxon>
        <taxon>Nostocales</taxon>
        <taxon>Nostocaceae</taxon>
        <taxon>Nostoc</taxon>
    </lineage>
</organism>
<feature type="region of interest" description="Disordered" evidence="1">
    <location>
        <begin position="386"/>
        <end position="437"/>
    </location>
</feature>
<protein>
    <recommendedName>
        <fullName evidence="4">Transposase IS701-like DDE domain-containing protein</fullName>
    </recommendedName>
</protein>
<gene>
    <name evidence="2" type="ORF">A6770_38250</name>
</gene>
<comment type="caution">
    <text evidence="2">The sequence shown here is derived from an EMBL/GenBank/DDBJ whole genome shotgun (WGS) entry which is preliminary data.</text>
</comment>
<evidence type="ECO:0000313" key="2">
    <source>
        <dbReference type="EMBL" id="RCJ40098.1"/>
    </source>
</evidence>
<dbReference type="NCBIfam" id="NF041680">
    <property type="entry name" value="transp_NF041680"/>
    <property type="match status" value="1"/>
</dbReference>
<evidence type="ECO:0008006" key="4">
    <source>
        <dbReference type="Google" id="ProtNLM"/>
    </source>
</evidence>
<proteinExistence type="predicted"/>
<reference evidence="2" key="1">
    <citation type="submission" date="2016-04" db="EMBL/GenBank/DDBJ databases">
        <authorList>
            <person name="Tabuchi Yagui T.R."/>
        </authorList>
    </citation>
    <scope>NUCLEOTIDE SEQUENCE [LARGE SCALE GENOMIC DNA]</scope>
    <source>
        <strain evidence="2">NIES-26</strain>
    </source>
</reference>
<name>A0A367RU67_9NOSO</name>
<sequence>MILTQLEKFRQAIYDCLGKAKDAVFELMDAVLTSPSIPSFVSLSQSPVFRRQWSSIYAALHDSRPPRRKLMKLMVKKVETEEQPFLAGDHSFWSRPEARTLRERTFHGDRGGSIGIGQSYSTLAWIPEADGSWALPLRHERITSFETSTTKAVFQLKQVTRELGVRPLAAYDRGYGNAKFVQATGDIDADLLLRLASNRCVWGTPSPYKGRGAPCKHGHKFKLNDSETWPVAKETLEVEDPKIGRVKVMRWSGFHFLQSPNRVMEIIRVEVIKPVGRNRKFQPLWLAWLGKTMPPLENFWRKYLRRFALEHWYRFVKQRLYWTQPQVSSTQAAERWSDLMPLLTWQLWLARVACIDSPLPWQSTQDTLSPGRVAQAFPLILAAIGTPAQPPKTRGKSPGRAQGHQPSPRPRYPSVKKHSSKKPKTEESLKNADLTAA</sequence>
<evidence type="ECO:0000313" key="3">
    <source>
        <dbReference type="Proteomes" id="UP000252107"/>
    </source>
</evidence>